<organism evidence="2 3">
    <name type="scientific">Seongchinamella sediminis</name>
    <dbReference type="NCBI Taxonomy" id="2283635"/>
    <lineage>
        <taxon>Bacteria</taxon>
        <taxon>Pseudomonadati</taxon>
        <taxon>Pseudomonadota</taxon>
        <taxon>Gammaproteobacteria</taxon>
        <taxon>Cellvibrionales</taxon>
        <taxon>Halieaceae</taxon>
        <taxon>Seongchinamella</taxon>
    </lineage>
</organism>
<accession>A0A3L7E1Q1</accession>
<comment type="caution">
    <text evidence="2">The sequence shown here is derived from an EMBL/GenBank/DDBJ whole genome shotgun (WGS) entry which is preliminary data.</text>
</comment>
<dbReference type="AlphaFoldDB" id="A0A3L7E1Q1"/>
<proteinExistence type="predicted"/>
<dbReference type="Pfam" id="PF04338">
    <property type="entry name" value="DUF481"/>
    <property type="match status" value="1"/>
</dbReference>
<gene>
    <name evidence="2" type="ORF">DWB85_05055</name>
</gene>
<name>A0A3L7E1Q1_9GAMM</name>
<reference evidence="2 3" key="1">
    <citation type="submission" date="2018-07" db="EMBL/GenBank/DDBJ databases">
        <title>Halioglobus sp. genome submission.</title>
        <authorList>
            <person name="Ye M.-Q."/>
            <person name="Du Z.-J."/>
        </authorList>
    </citation>
    <scope>NUCLEOTIDE SEQUENCE [LARGE SCALE GENOMIC DNA]</scope>
    <source>
        <strain evidence="2 3">U0301</strain>
    </source>
</reference>
<evidence type="ECO:0000256" key="1">
    <source>
        <dbReference type="SAM" id="MobiDB-lite"/>
    </source>
</evidence>
<dbReference type="RefSeq" id="WP_117953121.1">
    <property type="nucleotide sequence ID" value="NZ_QRAN01000004.1"/>
</dbReference>
<protein>
    <submittedName>
        <fullName evidence="2">DUF481 domain-containing protein</fullName>
    </submittedName>
</protein>
<feature type="region of interest" description="Disordered" evidence="1">
    <location>
        <begin position="170"/>
        <end position="194"/>
    </location>
</feature>
<dbReference type="InterPro" id="IPR007433">
    <property type="entry name" value="DUF481"/>
</dbReference>
<dbReference type="EMBL" id="QRAN01000004">
    <property type="protein sequence ID" value="RLQ22815.1"/>
    <property type="molecule type" value="Genomic_DNA"/>
</dbReference>
<dbReference type="Proteomes" id="UP000265509">
    <property type="component" value="Unassembled WGS sequence"/>
</dbReference>
<evidence type="ECO:0000313" key="2">
    <source>
        <dbReference type="EMBL" id="RLQ22815.1"/>
    </source>
</evidence>
<keyword evidence="3" id="KW-1185">Reference proteome</keyword>
<dbReference type="OrthoDB" id="9806250at2"/>
<sequence length="354" mass="39711">MHIPRLPTVPFLTTHGFLPALGLLLAVLSHDALASRKTDVVTLYNGDRITGEIKSMDGGILKLSTDAMGTLSIEWPEVAGVTSDYHYELRLSDGKRLYGSFGGEGRPGQVELVDLFGRHDIEWLQVVEIRPIEDELMDRLDVYLATTFAYTKATSVAQLSFNTEVSYEDQSSRTSLNGRTDLTTSDSGDSNSSRYDVERWSWREQRSDAFTTIFANYENNDELGLNRRVGVGAGVGKYWKDTHSTRFTGALGLQAISESFTGEKTNEDVELYLSTTFSTWNFNHPELDIDFSFSVIPSLTERGRLRTDGNLRIRWELIDDLYWDISTWVTTDNQTSDEGASTDYAITTGVGWTL</sequence>
<evidence type="ECO:0000313" key="3">
    <source>
        <dbReference type="Proteomes" id="UP000265509"/>
    </source>
</evidence>